<dbReference type="PANTHER" id="PTHR10515:SF0">
    <property type="entry name" value="THYMIDINE PHOSPHORYLASE"/>
    <property type="match status" value="1"/>
</dbReference>
<keyword evidence="4" id="KW-0328">Glycosyltransferase</keyword>
<dbReference type="AlphaFoldDB" id="A0A378J8B3"/>
<dbReference type="Pfam" id="PF07831">
    <property type="entry name" value="PYNP_C"/>
    <property type="match status" value="1"/>
</dbReference>
<dbReference type="PANTHER" id="PTHR10515">
    <property type="entry name" value="THYMIDINE PHOSPHORYLASE"/>
    <property type="match status" value="1"/>
</dbReference>
<dbReference type="SUPFAM" id="SSF54680">
    <property type="entry name" value="Pyrimidine nucleoside phosphorylase C-terminal domain"/>
    <property type="match status" value="1"/>
</dbReference>
<dbReference type="InterPro" id="IPR000053">
    <property type="entry name" value="Thymidine/pyrmidine_PPase"/>
</dbReference>
<name>A0A378J8B3_9GAMM</name>
<dbReference type="GO" id="GO:0009032">
    <property type="term" value="F:thymidine phosphorylase activity"/>
    <property type="evidence" value="ECO:0007669"/>
    <property type="project" value="UniProtKB-EC"/>
</dbReference>
<feature type="domain" description="Pyrimidine nucleoside phosphorylase C-terminal" evidence="2">
    <location>
        <begin position="29"/>
        <end position="96"/>
    </location>
</feature>
<dbReference type="SMART" id="SM00941">
    <property type="entry name" value="PYNP_C"/>
    <property type="match status" value="1"/>
</dbReference>
<evidence type="ECO:0000259" key="2">
    <source>
        <dbReference type="SMART" id="SM00941"/>
    </source>
</evidence>
<dbReference type="Proteomes" id="UP000254476">
    <property type="component" value="Unassembled WGS sequence"/>
</dbReference>
<dbReference type="EMBL" id="LNYE01000022">
    <property type="protein sequence ID" value="KTD10838.1"/>
    <property type="molecule type" value="Genomic_DNA"/>
</dbReference>
<organism evidence="4 6">
    <name type="scientific">Legionella gratiana</name>
    <dbReference type="NCBI Taxonomy" id="45066"/>
    <lineage>
        <taxon>Bacteria</taxon>
        <taxon>Pseudomonadati</taxon>
        <taxon>Pseudomonadota</taxon>
        <taxon>Gammaproteobacteria</taxon>
        <taxon>Legionellales</taxon>
        <taxon>Legionellaceae</taxon>
        <taxon>Legionella</taxon>
    </lineage>
</organism>
<evidence type="ECO:0000256" key="1">
    <source>
        <dbReference type="ARBA" id="ARBA00022679"/>
    </source>
</evidence>
<reference evidence="4 6" key="2">
    <citation type="submission" date="2018-06" db="EMBL/GenBank/DDBJ databases">
        <authorList>
            <consortium name="Pathogen Informatics"/>
            <person name="Doyle S."/>
        </authorList>
    </citation>
    <scope>NUCLEOTIDE SEQUENCE [LARGE SCALE GENOMIC DNA]</scope>
    <source>
        <strain evidence="4 6">NCTC12388</strain>
    </source>
</reference>
<dbReference type="STRING" id="45066.Lgra_1804"/>
<protein>
    <submittedName>
        <fullName evidence="4">Thymidine phosphorylase</fullName>
        <ecNumber evidence="4">2.4.2.4</ecNumber>
    </submittedName>
</protein>
<dbReference type="InterPro" id="IPR036566">
    <property type="entry name" value="PYNP-like_C_sf"/>
</dbReference>
<dbReference type="EC" id="2.4.2.4" evidence="4"/>
<evidence type="ECO:0000313" key="3">
    <source>
        <dbReference type="EMBL" id="KTD10838.1"/>
    </source>
</evidence>
<reference evidence="3 5" key="1">
    <citation type="submission" date="2015-11" db="EMBL/GenBank/DDBJ databases">
        <title>Genomic analysis of 38 Legionella species identifies large and diverse effector repertoires.</title>
        <authorList>
            <person name="Burstein D."/>
            <person name="Amaro F."/>
            <person name="Zusman T."/>
            <person name="Lifshitz Z."/>
            <person name="Cohen O."/>
            <person name="Gilbert J.A."/>
            <person name="Pupko T."/>
            <person name="Shuman H.A."/>
            <person name="Segal G."/>
        </authorList>
    </citation>
    <scope>NUCLEOTIDE SEQUENCE [LARGE SCALE GENOMIC DNA]</scope>
    <source>
        <strain evidence="3 5">Lyon 8420412</strain>
    </source>
</reference>
<keyword evidence="1 4" id="KW-0808">Transferase</keyword>
<dbReference type="InterPro" id="IPR013102">
    <property type="entry name" value="PYNP_C"/>
</dbReference>
<accession>A0A378J8B3</accession>
<evidence type="ECO:0000313" key="5">
    <source>
        <dbReference type="Proteomes" id="UP000054691"/>
    </source>
</evidence>
<gene>
    <name evidence="3" type="ORF">Lgra_1804</name>
    <name evidence="4" type="ORF">NCTC12388_01329</name>
</gene>
<keyword evidence="5" id="KW-1185">Reference proteome</keyword>
<sequence>MTICEAQGGMRELTKARFTHPIVAAKAGKVSLIDNRRLAKLAKLAGAPKSKSAGIDLHVHVGESVEKGESLFTIHSESSGEFHYACDVLRDKQDVILLGESS</sequence>
<proteinExistence type="predicted"/>
<evidence type="ECO:0000313" key="4">
    <source>
        <dbReference type="EMBL" id="STX44033.1"/>
    </source>
</evidence>
<evidence type="ECO:0000313" key="6">
    <source>
        <dbReference type="Proteomes" id="UP000254476"/>
    </source>
</evidence>
<dbReference type="GO" id="GO:0005829">
    <property type="term" value="C:cytosol"/>
    <property type="evidence" value="ECO:0007669"/>
    <property type="project" value="TreeGrafter"/>
</dbReference>
<dbReference type="EMBL" id="UGOB01000001">
    <property type="protein sequence ID" value="STX44033.1"/>
    <property type="molecule type" value="Genomic_DNA"/>
</dbReference>
<dbReference type="GO" id="GO:0006206">
    <property type="term" value="P:pyrimidine nucleobase metabolic process"/>
    <property type="evidence" value="ECO:0007669"/>
    <property type="project" value="InterPro"/>
</dbReference>
<dbReference type="Gene3D" id="3.90.1170.30">
    <property type="entry name" value="Pyrimidine nucleoside phosphorylase-like, C-terminal domain"/>
    <property type="match status" value="1"/>
</dbReference>
<dbReference type="GO" id="GO:0006213">
    <property type="term" value="P:pyrimidine nucleoside metabolic process"/>
    <property type="evidence" value="ECO:0007669"/>
    <property type="project" value="InterPro"/>
</dbReference>
<dbReference type="GO" id="GO:0004645">
    <property type="term" value="F:1,4-alpha-oligoglucan phosphorylase activity"/>
    <property type="evidence" value="ECO:0007669"/>
    <property type="project" value="InterPro"/>
</dbReference>
<dbReference type="Proteomes" id="UP000054691">
    <property type="component" value="Unassembled WGS sequence"/>
</dbReference>